<dbReference type="Pfam" id="PF00535">
    <property type="entry name" value="Glycos_transf_2"/>
    <property type="match status" value="1"/>
</dbReference>
<keyword evidence="4" id="KW-1185">Reference proteome</keyword>
<dbReference type="InterPro" id="IPR001173">
    <property type="entry name" value="Glyco_trans_2-like"/>
</dbReference>
<dbReference type="SUPFAM" id="SSF53756">
    <property type="entry name" value="UDP-Glycosyltransferase/glycogen phosphorylase"/>
    <property type="match status" value="1"/>
</dbReference>
<reference evidence="3" key="1">
    <citation type="submission" date="2024-05" db="EMBL/GenBank/DDBJ databases">
        <title>Metabacillus sp. nov., isolated from the rhizosphere soil of tomato plants.</title>
        <authorList>
            <person name="Ma R."/>
        </authorList>
    </citation>
    <scope>NUCLEOTIDE SEQUENCE</scope>
    <source>
        <strain evidence="3">DBTR6</strain>
    </source>
</reference>
<gene>
    <name evidence="3" type="ORF">K9V48_11445</name>
</gene>
<keyword evidence="3" id="KW-0808">Transferase</keyword>
<comment type="similarity">
    <text evidence="1">Belongs to the glycosyltransferase 2 family.</text>
</comment>
<proteinExistence type="inferred from homology"/>
<dbReference type="PANTHER" id="PTHR22916">
    <property type="entry name" value="GLYCOSYLTRANSFERASE"/>
    <property type="match status" value="1"/>
</dbReference>
<evidence type="ECO:0000259" key="2">
    <source>
        <dbReference type="Pfam" id="PF00535"/>
    </source>
</evidence>
<accession>A0ABS7USE9</accession>
<evidence type="ECO:0000313" key="4">
    <source>
        <dbReference type="Proteomes" id="UP001165287"/>
    </source>
</evidence>
<evidence type="ECO:0000256" key="1">
    <source>
        <dbReference type="ARBA" id="ARBA00006739"/>
    </source>
</evidence>
<comment type="caution">
    <text evidence="3">The sequence shown here is derived from an EMBL/GenBank/DDBJ whole genome shotgun (WGS) entry which is preliminary data.</text>
</comment>
<evidence type="ECO:0000313" key="3">
    <source>
        <dbReference type="EMBL" id="MBZ5750849.1"/>
    </source>
</evidence>
<sequence>MLKEELLRRLNKVRLTRAKKLGYELPEDIIRKNEKPLYEEGVSIILPTYKGEALIQKCLESLASQTLDPSLFEVIVVINGEKDNSEKLINQLIDDKQLTNIKVISIDEAGASIARNKGIALASRQYCTFIDDDDYFSNNFLEEMYKLAKQDTIVVSQIYNVEPDGKLQTSNPINRQILKSVISKQHAYYKLHTVLTISACKLIPTMYLQKYRFNETLRSGEDIAFFTELFVKNDFNYVLAPITKQVVYYRTLRENSISRQAMTFDFNIKQRADVISLLNNLLEVDDLPFSKRDFIERKINAQGSFVKKYYDEHPDEYDRIIDELASRKFIYFPYHLINQERVERLVVSYCFPPYNDTAGNVMAKRMREAGKVSDVVYNTMDRVRNKSYSLNKMVDDLINVRVPIKSPSSFSNWKDIKTFVDMGMKEIEELVKKNGVHKEVFSRAMWAASHFLAFQYKMKHPESKWIAEFSDPLLYDIEAKKRHVDITDNDYIKMMEENVKKAGMPVPNTNNLFFWCEYLPYVFADELIFTNKNQLQYMMDVFPIAEIKDVIKKKAIIDPHPTLPDKYYHMEEFNYPLLSEEHVNLAYFGNFYSKRNLNDIFEGLKLSKDNVKDRVLIHVFTSKPDELSEQLQNDPLEDNVIVNGYVDFYKFLNLCTKFDCLIVNDSTTKDNKEINPYLPSKLSDYSGSGTDIWGIYEEGSILSNSEQATFLSLLNDFEAAAGVYEQLVNKKFS</sequence>
<dbReference type="Proteomes" id="UP001165287">
    <property type="component" value="Unassembled WGS sequence"/>
</dbReference>
<dbReference type="InterPro" id="IPR029044">
    <property type="entry name" value="Nucleotide-diphossugar_trans"/>
</dbReference>
<dbReference type="EC" id="2.4.-.-" evidence="3"/>
<dbReference type="GO" id="GO:0016757">
    <property type="term" value="F:glycosyltransferase activity"/>
    <property type="evidence" value="ECO:0007669"/>
    <property type="project" value="UniProtKB-KW"/>
</dbReference>
<dbReference type="CDD" id="cd00761">
    <property type="entry name" value="Glyco_tranf_GTA_type"/>
    <property type="match status" value="1"/>
</dbReference>
<dbReference type="SUPFAM" id="SSF53448">
    <property type="entry name" value="Nucleotide-diphospho-sugar transferases"/>
    <property type="match status" value="1"/>
</dbReference>
<feature type="domain" description="Glycosyltransferase 2-like" evidence="2">
    <location>
        <begin position="43"/>
        <end position="184"/>
    </location>
</feature>
<dbReference type="EMBL" id="JAIQUM010000021">
    <property type="protein sequence ID" value="MBZ5750849.1"/>
    <property type="molecule type" value="Genomic_DNA"/>
</dbReference>
<name>A0ABS7USE9_9BACI</name>
<dbReference type="PANTHER" id="PTHR22916:SF3">
    <property type="entry name" value="UDP-GLCNAC:BETAGAL BETA-1,3-N-ACETYLGLUCOSAMINYLTRANSFERASE-LIKE PROTEIN 1"/>
    <property type="match status" value="1"/>
</dbReference>
<protein>
    <submittedName>
        <fullName evidence="3">Glycosyltransferase</fullName>
        <ecNumber evidence="3">2.4.-.-</ecNumber>
    </submittedName>
</protein>
<dbReference type="RefSeq" id="WP_224139130.1">
    <property type="nucleotide sequence ID" value="NZ_JAIQUM010000021.1"/>
</dbReference>
<keyword evidence="3" id="KW-0328">Glycosyltransferase</keyword>
<organism evidence="3 4">
    <name type="scientific">Metabacillus rhizolycopersici</name>
    <dbReference type="NCBI Taxonomy" id="2875709"/>
    <lineage>
        <taxon>Bacteria</taxon>
        <taxon>Bacillati</taxon>
        <taxon>Bacillota</taxon>
        <taxon>Bacilli</taxon>
        <taxon>Bacillales</taxon>
        <taxon>Bacillaceae</taxon>
        <taxon>Metabacillus</taxon>
    </lineage>
</organism>
<dbReference type="Gene3D" id="3.90.550.10">
    <property type="entry name" value="Spore Coat Polysaccharide Biosynthesis Protein SpsA, Chain A"/>
    <property type="match status" value="1"/>
</dbReference>